<evidence type="ECO:0000259" key="3">
    <source>
        <dbReference type="Pfam" id="PF03372"/>
    </source>
</evidence>
<feature type="chain" id="PRO_5008249335" evidence="2">
    <location>
        <begin position="32"/>
        <end position="446"/>
    </location>
</feature>
<dbReference type="STRING" id="453304.ATC03_04700"/>
<protein>
    <submittedName>
        <fullName evidence="4">Endonuclease</fullName>
    </submittedName>
</protein>
<dbReference type="AlphaFoldDB" id="A0A191WD53"/>
<gene>
    <name evidence="4" type="ORF">ATC03_04700</name>
</gene>
<dbReference type="InterPro" id="IPR005135">
    <property type="entry name" value="Endo/exonuclease/phosphatase"/>
</dbReference>
<keyword evidence="4" id="KW-0378">Hydrolase</keyword>
<feature type="signal peptide" evidence="2">
    <location>
        <begin position="1"/>
        <end position="31"/>
    </location>
</feature>
<accession>A0A191WD53</accession>
<dbReference type="OrthoDB" id="292013at2"/>
<organism evidence="4 5">
    <name type="scientific">Agromyces aureus</name>
    <dbReference type="NCBI Taxonomy" id="453304"/>
    <lineage>
        <taxon>Bacteria</taxon>
        <taxon>Bacillati</taxon>
        <taxon>Actinomycetota</taxon>
        <taxon>Actinomycetes</taxon>
        <taxon>Micrococcales</taxon>
        <taxon>Microbacteriaceae</taxon>
        <taxon>Agromyces</taxon>
    </lineage>
</organism>
<dbReference type="GO" id="GO:0004519">
    <property type="term" value="F:endonuclease activity"/>
    <property type="evidence" value="ECO:0007669"/>
    <property type="project" value="UniProtKB-KW"/>
</dbReference>
<keyword evidence="2" id="KW-0732">Signal</keyword>
<dbReference type="InterPro" id="IPR006311">
    <property type="entry name" value="TAT_signal"/>
</dbReference>
<evidence type="ECO:0000313" key="5">
    <source>
        <dbReference type="Proteomes" id="UP000078437"/>
    </source>
</evidence>
<dbReference type="Pfam" id="PF03372">
    <property type="entry name" value="Exo_endo_phos"/>
    <property type="match status" value="1"/>
</dbReference>
<reference evidence="4 5" key="1">
    <citation type="journal article" date="2016" name="Int. J. Syst. Evol. Microbiol.">
        <title>Agromyces aureus sp. nov., isolated from the rhizosphere of Salix caprea L. grown in a heavy-metal-contaminated soil.</title>
        <authorList>
            <person name="Corretto E."/>
            <person name="Antonielli L."/>
            <person name="Sessitsch A."/>
            <person name="Compant S."/>
            <person name="Gorfer M."/>
            <person name="Kuffner M."/>
            <person name="Brader G."/>
        </authorList>
    </citation>
    <scope>NUCLEOTIDE SEQUENCE [LARGE SCALE GENOMIC DNA]</scope>
    <source>
        <strain evidence="4 5">AR33</strain>
    </source>
</reference>
<proteinExistence type="predicted"/>
<sequence length="446" mass="47663">MTTRRRTTITLTAAAVGTVAALALGSVPALAAPAAASGPLSTDPTSNDPSGDRHSRIADLLQRGSTDLRIATYNLSLNRATAGELEADLSTGDDVQAQTVAEVIQRANPDIVLLNEFDYVPDGRAADLFRTNYLQVSQGGADPVEYPYAFVAPSNTGVPSGFDLNNDGTVGGGDDALGFGLFEGQYGMVVLSKFPIVTSQVRTFQNFLWKDMPGALLPDDPATPAANDWYTPEELEVVRLSSKSHWDVPVKVGRSTVHVLASHPTPPTFDGAEDRNGKRNHDEIRFWSDYVSPGKGRYIVDDQGHRGGLGITQPFVILGDQNADPVDGDSVDAAIDQLLDNRRITDPLPTSEGAVEASALQGGANATHAGDPRYDTADFADGAPGNLRADYVLPSRVLLKVQDAGVFWPVTADPLSRLTGVYPFPSSDHRLTWVDLRVPGWTGWIS</sequence>
<evidence type="ECO:0000313" key="4">
    <source>
        <dbReference type="EMBL" id="ANJ26133.1"/>
    </source>
</evidence>
<reference evidence="5" key="2">
    <citation type="submission" date="2016-01" db="EMBL/GenBank/DDBJ databases">
        <title>Complete genome sequence of Agromyces aureus AR33T and comparison with related organisms.</title>
        <authorList>
            <person name="Corretto E."/>
            <person name="Antonielli L."/>
            <person name="Sessitsch A."/>
            <person name="Brader G."/>
        </authorList>
    </citation>
    <scope>NUCLEOTIDE SEQUENCE [LARGE SCALE GENOMIC DNA]</scope>
    <source>
        <strain evidence="5">AR33</strain>
    </source>
</reference>
<feature type="region of interest" description="Disordered" evidence="1">
    <location>
        <begin position="34"/>
        <end position="55"/>
    </location>
</feature>
<evidence type="ECO:0000256" key="1">
    <source>
        <dbReference type="SAM" id="MobiDB-lite"/>
    </source>
</evidence>
<dbReference type="SUPFAM" id="SSF56219">
    <property type="entry name" value="DNase I-like"/>
    <property type="match status" value="1"/>
</dbReference>
<feature type="region of interest" description="Disordered" evidence="1">
    <location>
        <begin position="261"/>
        <end position="280"/>
    </location>
</feature>
<keyword evidence="5" id="KW-1185">Reference proteome</keyword>
<dbReference type="RefSeq" id="WP_067873738.1">
    <property type="nucleotide sequence ID" value="NZ_CP013979.1"/>
</dbReference>
<name>A0A191WD53_9MICO</name>
<evidence type="ECO:0000256" key="2">
    <source>
        <dbReference type="SAM" id="SignalP"/>
    </source>
</evidence>
<dbReference type="Gene3D" id="3.60.10.10">
    <property type="entry name" value="Endonuclease/exonuclease/phosphatase"/>
    <property type="match status" value="1"/>
</dbReference>
<dbReference type="EMBL" id="CP013979">
    <property type="protein sequence ID" value="ANJ26133.1"/>
    <property type="molecule type" value="Genomic_DNA"/>
</dbReference>
<dbReference type="PROSITE" id="PS51318">
    <property type="entry name" value="TAT"/>
    <property type="match status" value="1"/>
</dbReference>
<dbReference type="Proteomes" id="UP000078437">
    <property type="component" value="Chromosome"/>
</dbReference>
<dbReference type="InterPro" id="IPR036691">
    <property type="entry name" value="Endo/exonu/phosph_ase_sf"/>
</dbReference>
<keyword evidence="4" id="KW-0255">Endonuclease</keyword>
<keyword evidence="4" id="KW-0540">Nuclease</keyword>
<feature type="domain" description="Endonuclease/exonuclease/phosphatase" evidence="3">
    <location>
        <begin position="72"/>
        <end position="429"/>
    </location>
</feature>
<dbReference type="KEGG" id="agy:ATC03_04700"/>